<keyword evidence="2" id="KW-1185">Reference proteome</keyword>
<dbReference type="RefSeq" id="WP_040826493.1">
    <property type="nucleotide sequence ID" value="NZ_JBIAQY010000010.1"/>
</dbReference>
<evidence type="ECO:0000313" key="1">
    <source>
        <dbReference type="EMBL" id="MFF3571523.1"/>
    </source>
</evidence>
<dbReference type="InterPro" id="IPR036663">
    <property type="entry name" value="Fumarylacetoacetase_C_sf"/>
</dbReference>
<dbReference type="Gene3D" id="3.90.850.10">
    <property type="entry name" value="Fumarylacetoacetase-like, C-terminal domain"/>
    <property type="match status" value="1"/>
</dbReference>
<comment type="caution">
    <text evidence="1">The sequence shown here is derived from an EMBL/GenBank/DDBJ whole genome shotgun (WGS) entry which is preliminary data.</text>
</comment>
<dbReference type="SUPFAM" id="SSF56529">
    <property type="entry name" value="FAH"/>
    <property type="match status" value="1"/>
</dbReference>
<dbReference type="EMBL" id="JBIAQY010000010">
    <property type="protein sequence ID" value="MFF3571523.1"/>
    <property type="molecule type" value="Genomic_DNA"/>
</dbReference>
<reference evidence="1 2" key="1">
    <citation type="submission" date="2024-10" db="EMBL/GenBank/DDBJ databases">
        <title>The Natural Products Discovery Center: Release of the First 8490 Sequenced Strains for Exploring Actinobacteria Biosynthetic Diversity.</title>
        <authorList>
            <person name="Kalkreuter E."/>
            <person name="Kautsar S.A."/>
            <person name="Yang D."/>
            <person name="Bader C.D."/>
            <person name="Teijaro C.N."/>
            <person name="Fluegel L."/>
            <person name="Davis C.M."/>
            <person name="Simpson J.R."/>
            <person name="Lauterbach L."/>
            <person name="Steele A.D."/>
            <person name="Gui C."/>
            <person name="Meng S."/>
            <person name="Li G."/>
            <person name="Viehrig K."/>
            <person name="Ye F."/>
            <person name="Su P."/>
            <person name="Kiefer A.F."/>
            <person name="Nichols A."/>
            <person name="Cepeda A.J."/>
            <person name="Yan W."/>
            <person name="Fan B."/>
            <person name="Jiang Y."/>
            <person name="Adhikari A."/>
            <person name="Zheng C.-J."/>
            <person name="Schuster L."/>
            <person name="Cowan T.M."/>
            <person name="Smanski M.J."/>
            <person name="Chevrette M.G."/>
            <person name="De Carvalho L.P.S."/>
            <person name="Shen B."/>
        </authorList>
    </citation>
    <scope>NUCLEOTIDE SEQUENCE [LARGE SCALE GENOMIC DNA]</scope>
    <source>
        <strain evidence="1 2">NPDC002593</strain>
    </source>
</reference>
<protein>
    <recommendedName>
        <fullName evidence="3">2-keto-4-pentenoate hydratase/2-oxohepta-3-ene-1,7-dioic acid hydratase (Catechol pathway)</fullName>
    </recommendedName>
</protein>
<sequence>MAARKIAAVAQCEYRGAEHLAVRCAAELIDLFPCATDDSAEASIAGDASTALRPGVTPIRVAAADVVFRPPLLPRTGAALVSGFMRTHHVNAADDVPAQPNWFFKGFGSASAVGDGPLRVPATFEALCEEIEVVLVYVIDPTGAPVYVGYTFGNDLTDIGHFKRLPGHLAYAKLCQPAILPWLFREPPPAEVTGTVTIERDGAPAWQGAFRTGADALHYRVDDLVSTLFGYPELTRPGTVHYLYLGADKGSYQAGFRLDRGDRIIARIEGYGLELSNTIGM</sequence>
<evidence type="ECO:0008006" key="3">
    <source>
        <dbReference type="Google" id="ProtNLM"/>
    </source>
</evidence>
<evidence type="ECO:0000313" key="2">
    <source>
        <dbReference type="Proteomes" id="UP001601992"/>
    </source>
</evidence>
<dbReference type="Proteomes" id="UP001601992">
    <property type="component" value="Unassembled WGS sequence"/>
</dbReference>
<gene>
    <name evidence="1" type="ORF">ACFYXQ_27460</name>
</gene>
<proteinExistence type="predicted"/>
<organism evidence="1 2">
    <name type="scientific">Nocardia jiangxiensis</name>
    <dbReference type="NCBI Taxonomy" id="282685"/>
    <lineage>
        <taxon>Bacteria</taxon>
        <taxon>Bacillati</taxon>
        <taxon>Actinomycetota</taxon>
        <taxon>Actinomycetes</taxon>
        <taxon>Mycobacteriales</taxon>
        <taxon>Nocardiaceae</taxon>
        <taxon>Nocardia</taxon>
    </lineage>
</organism>
<accession>A0ABW6S7C9</accession>
<name>A0ABW6S7C9_9NOCA</name>